<name>A0A2N7VWK5_9BURK</name>
<accession>A0A2N7VWK5</accession>
<evidence type="ECO:0000313" key="1">
    <source>
        <dbReference type="EMBL" id="PMS21538.1"/>
    </source>
</evidence>
<evidence type="ECO:0000313" key="2">
    <source>
        <dbReference type="Proteomes" id="UP000235616"/>
    </source>
</evidence>
<sequence>MATPARGRGVDLIAYLDIDEQIGRFAALPIQIKTATQRSFSIDRKYAKSPDLQLAFVWGIGQPETATIYALTYPESVGVGKSMGWLDTESWIQGGRYTTTAPRERLLSLLSRYEVEPGTWKSRIASALRGAQSLDG</sequence>
<proteinExistence type="predicted"/>
<organism evidence="1 2">
    <name type="scientific">Trinickia dabaoshanensis</name>
    <dbReference type="NCBI Taxonomy" id="564714"/>
    <lineage>
        <taxon>Bacteria</taxon>
        <taxon>Pseudomonadati</taxon>
        <taxon>Pseudomonadota</taxon>
        <taxon>Betaproteobacteria</taxon>
        <taxon>Burkholderiales</taxon>
        <taxon>Burkholderiaceae</taxon>
        <taxon>Trinickia</taxon>
    </lineage>
</organism>
<dbReference type="RefSeq" id="WP_102644604.1">
    <property type="nucleotide sequence ID" value="NZ_PNYA01000005.1"/>
</dbReference>
<evidence type="ECO:0008006" key="3">
    <source>
        <dbReference type="Google" id="ProtNLM"/>
    </source>
</evidence>
<dbReference type="AlphaFoldDB" id="A0A2N7VWK5"/>
<dbReference type="OrthoDB" id="9132373at2"/>
<keyword evidence="2" id="KW-1185">Reference proteome</keyword>
<dbReference type="EMBL" id="PNYA01000005">
    <property type="protein sequence ID" value="PMS21538.1"/>
    <property type="molecule type" value="Genomic_DNA"/>
</dbReference>
<reference evidence="1 2" key="1">
    <citation type="submission" date="2018-01" db="EMBL/GenBank/DDBJ databases">
        <title>Whole genome analyses suggest that Burkholderia sensu lato contains two further novel genera in the rhizoxinica-symbiotica group Mycetohabitans gen. nov., and Trinickia gen. nov.: implications for the evolution of diazotrophy and nodulation in the Burkholderiaceae.</title>
        <authorList>
            <person name="Estrada-de los Santos P."/>
            <person name="Palmer M."/>
            <person name="Chavez-Ramirez B."/>
            <person name="Beukes C."/>
            <person name="Steenkamp E.T."/>
            <person name="Hirsch A.M."/>
            <person name="Manyaka P."/>
            <person name="Maluk M."/>
            <person name="Lafos M."/>
            <person name="Crook M."/>
            <person name="Gross E."/>
            <person name="Simon M.F."/>
            <person name="Bueno dos Reis Junior F."/>
            <person name="Poole P.S."/>
            <person name="Venter S.N."/>
            <person name="James E.K."/>
        </authorList>
    </citation>
    <scope>NUCLEOTIDE SEQUENCE [LARGE SCALE GENOMIC DNA]</scope>
    <source>
        <strain evidence="1 2">GIMN1.004</strain>
    </source>
</reference>
<gene>
    <name evidence="1" type="ORF">C0Z18_06615</name>
</gene>
<protein>
    <recommendedName>
        <fullName evidence="3">PD(D/E)XK endonuclease domain-containing protein</fullName>
    </recommendedName>
</protein>
<dbReference type="Proteomes" id="UP000235616">
    <property type="component" value="Unassembled WGS sequence"/>
</dbReference>
<comment type="caution">
    <text evidence="1">The sequence shown here is derived from an EMBL/GenBank/DDBJ whole genome shotgun (WGS) entry which is preliminary data.</text>
</comment>